<dbReference type="GO" id="GO:0008080">
    <property type="term" value="F:N-acetyltransferase activity"/>
    <property type="evidence" value="ECO:0007669"/>
    <property type="project" value="UniProtKB-ARBA"/>
</dbReference>
<evidence type="ECO:0000256" key="3">
    <source>
        <dbReference type="ARBA" id="ARBA00023315"/>
    </source>
</evidence>
<dbReference type="InterPro" id="IPR016181">
    <property type="entry name" value="Acyl_CoA_acyltransferase"/>
</dbReference>
<dbReference type="Pfam" id="PF00583">
    <property type="entry name" value="Acetyltransf_1"/>
    <property type="match status" value="1"/>
</dbReference>
<dbReference type="OrthoDB" id="9805924at2"/>
<dbReference type="CDD" id="cd04301">
    <property type="entry name" value="NAT_SF"/>
    <property type="match status" value="1"/>
</dbReference>
<proteinExistence type="inferred from homology"/>
<evidence type="ECO:0000259" key="4">
    <source>
        <dbReference type="PROSITE" id="PS51186"/>
    </source>
</evidence>
<feature type="domain" description="N-acetyltransferase" evidence="4">
    <location>
        <begin position="6"/>
        <end position="165"/>
    </location>
</feature>
<keyword evidence="6" id="KW-1185">Reference proteome</keyword>
<keyword evidence="3" id="KW-0012">Acyltransferase</keyword>
<dbReference type="PROSITE" id="PS51186">
    <property type="entry name" value="GNAT"/>
    <property type="match status" value="1"/>
</dbReference>
<dbReference type="Gene3D" id="3.40.630.30">
    <property type="match status" value="1"/>
</dbReference>
<evidence type="ECO:0000256" key="2">
    <source>
        <dbReference type="ARBA" id="ARBA00022679"/>
    </source>
</evidence>
<protein>
    <submittedName>
        <fullName evidence="5">GNAT family N-acetyltransferase</fullName>
    </submittedName>
</protein>
<dbReference type="PANTHER" id="PTHR10545:SF29">
    <property type="entry name" value="GH14572P-RELATED"/>
    <property type="match status" value="1"/>
</dbReference>
<evidence type="ECO:0000256" key="1">
    <source>
        <dbReference type="ARBA" id="ARBA00008694"/>
    </source>
</evidence>
<dbReference type="PANTHER" id="PTHR10545">
    <property type="entry name" value="DIAMINE N-ACETYLTRANSFERASE"/>
    <property type="match status" value="1"/>
</dbReference>
<sequence>MESTRIELRRAAATDMSSVLHLIQLLAVYEREPDAVEVTEDDLVRDYEASKFEVFLADLDGKTVGMALFYERYSTWKGPYIHLEDLIVEKEHRGYGIGRMLLEAIIATAAERGCRRLGWEVLDWNTPAVEFYQKIGASIEKEWWQCRMYAESIQSFSYQYSEKIKALLS</sequence>
<comment type="similarity">
    <text evidence="1">Belongs to the acetyltransferase family.</text>
</comment>
<dbReference type="SUPFAM" id="SSF55729">
    <property type="entry name" value="Acyl-CoA N-acyltransferases (Nat)"/>
    <property type="match status" value="1"/>
</dbReference>
<dbReference type="Proteomes" id="UP000468650">
    <property type="component" value="Unassembled WGS sequence"/>
</dbReference>
<name>A0A6N6RFB3_9FLAO</name>
<organism evidence="5 6">
    <name type="scientific">Phaeocystidibacter luteus</name>
    <dbReference type="NCBI Taxonomy" id="911197"/>
    <lineage>
        <taxon>Bacteria</taxon>
        <taxon>Pseudomonadati</taxon>
        <taxon>Bacteroidota</taxon>
        <taxon>Flavobacteriia</taxon>
        <taxon>Flavobacteriales</taxon>
        <taxon>Phaeocystidibacteraceae</taxon>
        <taxon>Phaeocystidibacter</taxon>
    </lineage>
</organism>
<comment type="caution">
    <text evidence="5">The sequence shown here is derived from an EMBL/GenBank/DDBJ whole genome shotgun (WGS) entry which is preliminary data.</text>
</comment>
<dbReference type="EMBL" id="WBVO01000007">
    <property type="protein sequence ID" value="KAB2809846.1"/>
    <property type="molecule type" value="Genomic_DNA"/>
</dbReference>
<reference evidence="5 6" key="1">
    <citation type="submission" date="2019-09" db="EMBL/GenBank/DDBJ databases">
        <title>Genomes of family Cryomorphaceae.</title>
        <authorList>
            <person name="Bowman J.P."/>
        </authorList>
    </citation>
    <scope>NUCLEOTIDE SEQUENCE [LARGE SCALE GENOMIC DNA]</scope>
    <source>
        <strain evidence="5 6">LMG 25704</strain>
    </source>
</reference>
<dbReference type="AlphaFoldDB" id="A0A6N6RFB3"/>
<dbReference type="RefSeq" id="WP_151667669.1">
    <property type="nucleotide sequence ID" value="NZ_WBVO01000007.1"/>
</dbReference>
<accession>A0A6N6RFB3</accession>
<dbReference type="InterPro" id="IPR051016">
    <property type="entry name" value="Diverse_Substrate_AcTransf"/>
</dbReference>
<gene>
    <name evidence="5" type="ORF">F8C67_09850</name>
</gene>
<dbReference type="InterPro" id="IPR000182">
    <property type="entry name" value="GNAT_dom"/>
</dbReference>
<evidence type="ECO:0000313" key="5">
    <source>
        <dbReference type="EMBL" id="KAB2809846.1"/>
    </source>
</evidence>
<dbReference type="FunFam" id="3.40.630.30:FF:000064">
    <property type="entry name" value="GNAT family acetyltransferase"/>
    <property type="match status" value="1"/>
</dbReference>
<evidence type="ECO:0000313" key="6">
    <source>
        <dbReference type="Proteomes" id="UP000468650"/>
    </source>
</evidence>
<keyword evidence="2 5" id="KW-0808">Transferase</keyword>